<keyword evidence="3 8" id="KW-0436">Ligase</keyword>
<evidence type="ECO:0000313" key="11">
    <source>
        <dbReference type="Proteomes" id="UP000307943"/>
    </source>
</evidence>
<keyword evidence="4 8" id="KW-0819">tRNA processing</keyword>
<evidence type="ECO:0000313" key="10">
    <source>
        <dbReference type="EMBL" id="TNJ62535.1"/>
    </source>
</evidence>
<evidence type="ECO:0000256" key="2">
    <source>
        <dbReference type="ARBA" id="ARBA00022490"/>
    </source>
</evidence>
<dbReference type="NCBIfam" id="TIGR02433">
    <property type="entry name" value="lysidine_TilS_C"/>
    <property type="match status" value="1"/>
</dbReference>
<dbReference type="InterPro" id="IPR011063">
    <property type="entry name" value="TilS/TtcA_N"/>
</dbReference>
<dbReference type="InterPro" id="IPR012796">
    <property type="entry name" value="Lysidine-tRNA-synth_C"/>
</dbReference>
<dbReference type="OrthoDB" id="9807403at2"/>
<keyword evidence="5 8" id="KW-0547">Nucleotide-binding</keyword>
<dbReference type="InterPro" id="IPR014729">
    <property type="entry name" value="Rossmann-like_a/b/a_fold"/>
</dbReference>
<keyword evidence="6 8" id="KW-0067">ATP-binding</keyword>
<comment type="similarity">
    <text evidence="8">Belongs to the tRNA(Ile)-lysidine synthase family.</text>
</comment>
<dbReference type="GO" id="GO:0032267">
    <property type="term" value="F:tRNA(Ile)-lysidine synthase activity"/>
    <property type="evidence" value="ECO:0007669"/>
    <property type="project" value="UniProtKB-EC"/>
</dbReference>
<dbReference type="PANTHER" id="PTHR43033">
    <property type="entry name" value="TRNA(ILE)-LYSIDINE SYNTHASE-RELATED"/>
    <property type="match status" value="1"/>
</dbReference>
<dbReference type="Pfam" id="PF11734">
    <property type="entry name" value="TilS_C"/>
    <property type="match status" value="1"/>
</dbReference>
<proteinExistence type="inferred from homology"/>
<evidence type="ECO:0000259" key="9">
    <source>
        <dbReference type="SMART" id="SM00977"/>
    </source>
</evidence>
<evidence type="ECO:0000256" key="3">
    <source>
        <dbReference type="ARBA" id="ARBA00022598"/>
    </source>
</evidence>
<gene>
    <name evidence="8 10" type="primary">tilS</name>
    <name evidence="10" type="ORF">FE784_30050</name>
</gene>
<dbReference type="Pfam" id="PF01171">
    <property type="entry name" value="ATP_bind_3"/>
    <property type="match status" value="1"/>
</dbReference>
<dbReference type="GO" id="GO:0005524">
    <property type="term" value="F:ATP binding"/>
    <property type="evidence" value="ECO:0007669"/>
    <property type="project" value="UniProtKB-UniRule"/>
</dbReference>
<comment type="function">
    <text evidence="8">Ligates lysine onto the cytidine present at position 34 of the AUA codon-specific tRNA(Ile) that contains the anticodon CAU, in an ATP-dependent manner. Cytidine is converted to lysidine, thus changing the amino acid specificity of the tRNA from methionine to isoleucine.</text>
</comment>
<evidence type="ECO:0000256" key="5">
    <source>
        <dbReference type="ARBA" id="ARBA00022741"/>
    </source>
</evidence>
<dbReference type="SUPFAM" id="SSF52402">
    <property type="entry name" value="Adenine nucleotide alpha hydrolases-like"/>
    <property type="match status" value="1"/>
</dbReference>
<evidence type="ECO:0000256" key="8">
    <source>
        <dbReference type="HAMAP-Rule" id="MF_01161"/>
    </source>
</evidence>
<dbReference type="InterPro" id="IPR012795">
    <property type="entry name" value="tRNA_Ile_lys_synt_N"/>
</dbReference>
<keyword evidence="2 8" id="KW-0963">Cytoplasm</keyword>
<dbReference type="SMART" id="SM00977">
    <property type="entry name" value="TilS_C"/>
    <property type="match status" value="1"/>
</dbReference>
<dbReference type="EC" id="6.3.4.19" evidence="8"/>
<dbReference type="NCBIfam" id="TIGR02432">
    <property type="entry name" value="lysidine_TilS_N"/>
    <property type="match status" value="1"/>
</dbReference>
<name>A0A5C4T146_9BACL</name>
<dbReference type="PANTHER" id="PTHR43033:SF1">
    <property type="entry name" value="TRNA(ILE)-LYSIDINE SYNTHASE-RELATED"/>
    <property type="match status" value="1"/>
</dbReference>
<feature type="binding site" evidence="8">
    <location>
        <begin position="28"/>
        <end position="33"/>
    </location>
    <ligand>
        <name>ATP</name>
        <dbReference type="ChEBI" id="CHEBI:30616"/>
    </ligand>
</feature>
<dbReference type="HAMAP" id="MF_01161">
    <property type="entry name" value="tRNA_Ile_lys_synt"/>
    <property type="match status" value="1"/>
</dbReference>
<dbReference type="Gene3D" id="1.20.59.20">
    <property type="match status" value="1"/>
</dbReference>
<accession>A0A5C4T146</accession>
<dbReference type="InterPro" id="IPR012094">
    <property type="entry name" value="tRNA_Ile_lys_synt"/>
</dbReference>
<dbReference type="RefSeq" id="WP_139605963.1">
    <property type="nucleotide sequence ID" value="NZ_VDCQ01000057.1"/>
</dbReference>
<dbReference type="EMBL" id="VDCQ01000057">
    <property type="protein sequence ID" value="TNJ62535.1"/>
    <property type="molecule type" value="Genomic_DNA"/>
</dbReference>
<dbReference type="Proteomes" id="UP000307943">
    <property type="component" value="Unassembled WGS sequence"/>
</dbReference>
<reference evidence="10 11" key="1">
    <citation type="submission" date="2019-05" db="EMBL/GenBank/DDBJ databases">
        <title>We sequenced the genome of Paenibacillus hemerocallicola KCTC 33185 for further insight into its adaptation and study the phylogeny of Paenibacillus.</title>
        <authorList>
            <person name="Narsing Rao M.P."/>
        </authorList>
    </citation>
    <scope>NUCLEOTIDE SEQUENCE [LARGE SCALE GENOMIC DNA]</scope>
    <source>
        <strain evidence="10 11">KCTC 33185</strain>
    </source>
</reference>
<dbReference type="AlphaFoldDB" id="A0A5C4T146"/>
<evidence type="ECO:0000256" key="1">
    <source>
        <dbReference type="ARBA" id="ARBA00004496"/>
    </source>
</evidence>
<evidence type="ECO:0000256" key="4">
    <source>
        <dbReference type="ARBA" id="ARBA00022694"/>
    </source>
</evidence>
<organism evidence="10 11">
    <name type="scientific">Paenibacillus hemerocallicola</name>
    <dbReference type="NCBI Taxonomy" id="1172614"/>
    <lineage>
        <taxon>Bacteria</taxon>
        <taxon>Bacillati</taxon>
        <taxon>Bacillota</taxon>
        <taxon>Bacilli</taxon>
        <taxon>Bacillales</taxon>
        <taxon>Paenibacillaceae</taxon>
        <taxon>Paenibacillus</taxon>
    </lineage>
</organism>
<evidence type="ECO:0000256" key="6">
    <source>
        <dbReference type="ARBA" id="ARBA00022840"/>
    </source>
</evidence>
<comment type="caution">
    <text evidence="10">The sequence shown here is derived from an EMBL/GenBank/DDBJ whole genome shotgun (WGS) entry which is preliminary data.</text>
</comment>
<keyword evidence="11" id="KW-1185">Reference proteome</keyword>
<dbReference type="Gene3D" id="3.40.50.620">
    <property type="entry name" value="HUPs"/>
    <property type="match status" value="1"/>
</dbReference>
<dbReference type="GO" id="GO:0006400">
    <property type="term" value="P:tRNA modification"/>
    <property type="evidence" value="ECO:0007669"/>
    <property type="project" value="UniProtKB-UniRule"/>
</dbReference>
<comment type="subcellular location">
    <subcellularLocation>
        <location evidence="1 8">Cytoplasm</location>
    </subcellularLocation>
</comment>
<dbReference type="SUPFAM" id="SSF56037">
    <property type="entry name" value="PheT/TilS domain"/>
    <property type="match status" value="1"/>
</dbReference>
<comment type="domain">
    <text evidence="8">The N-terminal region contains the highly conserved SGGXDS motif, predicted to be a P-loop motif involved in ATP binding.</text>
</comment>
<dbReference type="SUPFAM" id="SSF82829">
    <property type="entry name" value="MesJ substrate recognition domain-like"/>
    <property type="match status" value="1"/>
</dbReference>
<dbReference type="GO" id="GO:0005737">
    <property type="term" value="C:cytoplasm"/>
    <property type="evidence" value="ECO:0007669"/>
    <property type="project" value="UniProtKB-SubCell"/>
</dbReference>
<feature type="domain" description="Lysidine-tRNA(Ile) synthetase C-terminal" evidence="9">
    <location>
        <begin position="398"/>
        <end position="470"/>
    </location>
</feature>
<protein>
    <recommendedName>
        <fullName evidence="8">tRNA(Ile)-lysidine synthase</fullName>
        <ecNumber evidence="8">6.3.4.19</ecNumber>
    </recommendedName>
    <alternativeName>
        <fullName evidence="8">tRNA(Ile)-2-lysyl-cytidine synthase</fullName>
    </alternativeName>
    <alternativeName>
        <fullName evidence="8">tRNA(Ile)-lysidine synthetase</fullName>
    </alternativeName>
</protein>
<comment type="catalytic activity">
    <reaction evidence="7 8">
        <text>cytidine(34) in tRNA(Ile2) + L-lysine + ATP = lysidine(34) in tRNA(Ile2) + AMP + diphosphate + H(+)</text>
        <dbReference type="Rhea" id="RHEA:43744"/>
        <dbReference type="Rhea" id="RHEA-COMP:10625"/>
        <dbReference type="Rhea" id="RHEA-COMP:10670"/>
        <dbReference type="ChEBI" id="CHEBI:15378"/>
        <dbReference type="ChEBI" id="CHEBI:30616"/>
        <dbReference type="ChEBI" id="CHEBI:32551"/>
        <dbReference type="ChEBI" id="CHEBI:33019"/>
        <dbReference type="ChEBI" id="CHEBI:82748"/>
        <dbReference type="ChEBI" id="CHEBI:83665"/>
        <dbReference type="ChEBI" id="CHEBI:456215"/>
        <dbReference type="EC" id="6.3.4.19"/>
    </reaction>
</comment>
<evidence type="ECO:0000256" key="7">
    <source>
        <dbReference type="ARBA" id="ARBA00048539"/>
    </source>
</evidence>
<sequence>MELLKKVESAIRNEQLAEAGDRIVVAVSGGPDSMALLHVLFLLSGPMRLELVAAHVNHGFRPEESEREADTVAAYAAKLGVPCEIGRYDLPAFIADTGMNPQAAAREKRYSFLFETAVRHGASKIALAHNADDQAETLLMRILRGTGPSGLTGIPMRRTEKKVELIRPLLRIYKSEIERHCAGYGIPVCRDSSNDQRKYFRNAVRLDVIPYLREYNDKLPESLNRLADMMQAEDDWMEAEARKRFAELVEVGRSSERIECSLGATRFATLHVALQRRLIKLILNYVFLDADLSDYARIEAVRSVIVREQGEAISLDLHDRLKLIREYDTVRFVQAWQPPEPYEYFMENPDGLLLLPEAGTELESRLIEAEESSAVPPWGEPNGHLEACFDYDLLHFPLTVRSRQPGDRMEPLGLKGTKKVKDMFIDKKVPPAARGRVPLVLDAAGRIIWIPGVRRSTHATVSETTTRVLVMKVRSV</sequence>
<dbReference type="CDD" id="cd01992">
    <property type="entry name" value="TilS_N"/>
    <property type="match status" value="1"/>
</dbReference>